<dbReference type="EMBL" id="CP003531">
    <property type="protein sequence ID" value="AFK50553.1"/>
    <property type="molecule type" value="Genomic_DNA"/>
</dbReference>
<evidence type="ECO:0000313" key="1">
    <source>
        <dbReference type="EMBL" id="AFK50553.1"/>
    </source>
</evidence>
<proteinExistence type="predicted"/>
<dbReference type="Gene3D" id="3.40.50.300">
    <property type="entry name" value="P-loop containing nucleotide triphosphate hydrolases"/>
    <property type="match status" value="1"/>
</dbReference>
<organism evidence="1 2">
    <name type="scientific">Thermogladius calderae (strain DSM 22663 / VKM B-2946 / 1633)</name>
    <dbReference type="NCBI Taxonomy" id="1184251"/>
    <lineage>
        <taxon>Archaea</taxon>
        <taxon>Thermoproteota</taxon>
        <taxon>Thermoprotei</taxon>
        <taxon>Desulfurococcales</taxon>
        <taxon>Desulfurococcaceae</taxon>
        <taxon>Thermogladius</taxon>
    </lineage>
</organism>
<name>I3TCR5_THEC1</name>
<dbReference type="eggNOG" id="arCOG00417">
    <property type="taxonomic scope" value="Archaea"/>
</dbReference>
<dbReference type="InParanoid" id="I3TCR5"/>
<gene>
    <name evidence="1" type="ordered locus">TCELL_0128</name>
</gene>
<accession>I3TCR5</accession>
<dbReference type="SUPFAM" id="SSF52540">
    <property type="entry name" value="P-loop containing nucleoside triphosphate hydrolases"/>
    <property type="match status" value="1"/>
</dbReference>
<dbReference type="InterPro" id="IPR027417">
    <property type="entry name" value="P-loop_NTPase"/>
</dbReference>
<dbReference type="KEGG" id="thg:TCELL_0128"/>
<dbReference type="Proteomes" id="UP000005270">
    <property type="component" value="Chromosome"/>
</dbReference>
<sequence length="198" mass="22142">MPTELRRLVSGSPTTLFYGPAAAGKTNILISLAREFCVFGKRCVFISTEGTLHYDKIAKAGVGFGNVEFADVVDFDVFAELLLKLSSATVFNYVFIDSINALYRPIATRADVLSKYLFTLAKLYNYSLRGGRVVASAQVRVGEDGELEASGFKLLDYYFDTIFQVNFEGSKRFIRLEKPPNQKLKVYFRVGDEGAVFY</sequence>
<keyword evidence="2" id="KW-1185">Reference proteome</keyword>
<dbReference type="STRING" id="1184251.TCELL_0128"/>
<protein>
    <submittedName>
        <fullName evidence="1">AAA ATPase</fullName>
    </submittedName>
</protein>
<evidence type="ECO:0000313" key="2">
    <source>
        <dbReference type="Proteomes" id="UP000005270"/>
    </source>
</evidence>
<reference evidence="1 2" key="1">
    <citation type="journal article" date="2012" name="J. Bacteriol.">
        <title>Complete genome sequence of the hyperthermophilic cellulolytic Crenarchaeon 'Thermogladius cellulolyticus' 1633.</title>
        <authorList>
            <person name="Mardanov A.V."/>
            <person name="Kochetkova T.V."/>
            <person name="Beletsky A.V."/>
            <person name="Bonch-Osmolovskaya E.A."/>
            <person name="Ravin N.V."/>
            <person name="Skryabin K.G."/>
        </authorList>
    </citation>
    <scope>NUCLEOTIDE SEQUENCE [LARGE SCALE GENOMIC DNA]</scope>
    <source>
        <strain evidence="2">DSM 22663 / VKM B-2946 / 1633</strain>
    </source>
</reference>
<dbReference type="AlphaFoldDB" id="I3TCR5"/>
<dbReference type="HOGENOM" id="CLU_1329413_0_0_2"/>